<evidence type="ECO:0000256" key="1">
    <source>
        <dbReference type="ARBA" id="ARBA00000085"/>
    </source>
</evidence>
<protein>
    <recommendedName>
        <fullName evidence="2">histidine kinase</fullName>
        <ecNumber evidence="2">2.7.13.3</ecNumber>
    </recommendedName>
</protein>
<dbReference type="eggNOG" id="COG0323">
    <property type="taxonomic scope" value="Bacteria"/>
</dbReference>
<gene>
    <name evidence="7" type="ORF">JCM21142_41808</name>
</gene>
<dbReference type="InterPro" id="IPR004358">
    <property type="entry name" value="Sig_transdc_His_kin-like_C"/>
</dbReference>
<keyword evidence="3" id="KW-0808">Transferase</keyword>
<dbReference type="EMBL" id="BAMD01000018">
    <property type="protein sequence ID" value="GAF03145.1"/>
    <property type="molecule type" value="Genomic_DNA"/>
</dbReference>
<dbReference type="InterPro" id="IPR003594">
    <property type="entry name" value="HATPase_dom"/>
</dbReference>
<evidence type="ECO:0000256" key="4">
    <source>
        <dbReference type="ARBA" id="ARBA00022777"/>
    </source>
</evidence>
<dbReference type="OrthoDB" id="1046984at2"/>
<dbReference type="SUPFAM" id="SSF55874">
    <property type="entry name" value="ATPase domain of HSP90 chaperone/DNA topoisomerase II/histidine kinase"/>
    <property type="match status" value="1"/>
</dbReference>
<dbReference type="InterPro" id="IPR036890">
    <property type="entry name" value="HATPase_C_sf"/>
</dbReference>
<proteinExistence type="predicted"/>
<organism evidence="7 8">
    <name type="scientific">Saccharicrinis fermentans DSM 9555 = JCM 21142</name>
    <dbReference type="NCBI Taxonomy" id="869213"/>
    <lineage>
        <taxon>Bacteria</taxon>
        <taxon>Pseudomonadati</taxon>
        <taxon>Bacteroidota</taxon>
        <taxon>Bacteroidia</taxon>
        <taxon>Marinilabiliales</taxon>
        <taxon>Marinilabiliaceae</taxon>
        <taxon>Saccharicrinis</taxon>
    </lineage>
</organism>
<dbReference type="SMART" id="SM00387">
    <property type="entry name" value="HATPase_c"/>
    <property type="match status" value="1"/>
</dbReference>
<name>W7XXI2_9BACT</name>
<feature type="domain" description="Histidine kinase" evidence="6">
    <location>
        <begin position="1"/>
        <end position="106"/>
    </location>
</feature>
<evidence type="ECO:0000259" key="6">
    <source>
        <dbReference type="PROSITE" id="PS50109"/>
    </source>
</evidence>
<dbReference type="PANTHER" id="PTHR43711">
    <property type="entry name" value="TWO-COMPONENT HISTIDINE KINASE"/>
    <property type="match status" value="1"/>
</dbReference>
<dbReference type="EC" id="2.7.13.3" evidence="2"/>
<dbReference type="PROSITE" id="PS50109">
    <property type="entry name" value="HIS_KIN"/>
    <property type="match status" value="1"/>
</dbReference>
<evidence type="ECO:0000256" key="2">
    <source>
        <dbReference type="ARBA" id="ARBA00012438"/>
    </source>
</evidence>
<comment type="catalytic activity">
    <reaction evidence="1">
        <text>ATP + protein L-histidine = ADP + protein N-phospho-L-histidine.</text>
        <dbReference type="EC" id="2.7.13.3"/>
    </reaction>
</comment>
<reference evidence="7 8" key="1">
    <citation type="journal article" date="2014" name="Genome Announc.">
        <title>Draft Genome Sequence of Cytophaga fermentans JCM 21142T, a Facultative Anaerobe Isolated from Marine Mud.</title>
        <authorList>
            <person name="Starns D."/>
            <person name="Oshima K."/>
            <person name="Suda W."/>
            <person name="Iino T."/>
            <person name="Yuki M."/>
            <person name="Inoue J."/>
            <person name="Kitamura K."/>
            <person name="Iida T."/>
            <person name="Darby A."/>
            <person name="Hattori M."/>
            <person name="Ohkuma M."/>
        </authorList>
    </citation>
    <scope>NUCLEOTIDE SEQUENCE [LARGE SCALE GENOMIC DNA]</scope>
    <source>
        <strain evidence="7 8">JCM 21142</strain>
    </source>
</reference>
<sequence length="181" mass="19848">MRDISMHILDIIGNSVRAGASLVKIAIVEDRVRDLLILKVEDDGCGMDAQMAKMALDPFFTSRKTRKVGLGIPLLKQNTQLTGGDLVIESEPGKGTQLKASFVYSHIDRPPLGDLGGTIGMVVSGNPKVDFIYTHQCDQEVFKFDSRDVKKILDGVPVSDVGISNFMQEMIRENLIVMGVK</sequence>
<dbReference type="InterPro" id="IPR050736">
    <property type="entry name" value="Sensor_HK_Regulatory"/>
</dbReference>
<dbReference type="AlphaFoldDB" id="W7XXI2"/>
<dbReference type="GO" id="GO:0004673">
    <property type="term" value="F:protein histidine kinase activity"/>
    <property type="evidence" value="ECO:0007669"/>
    <property type="project" value="UniProtKB-EC"/>
</dbReference>
<dbReference type="PANTHER" id="PTHR43711:SF1">
    <property type="entry name" value="HISTIDINE KINASE 1"/>
    <property type="match status" value="1"/>
</dbReference>
<keyword evidence="8" id="KW-1185">Reference proteome</keyword>
<evidence type="ECO:0000313" key="8">
    <source>
        <dbReference type="Proteomes" id="UP000019402"/>
    </source>
</evidence>
<dbReference type="GO" id="GO:0000160">
    <property type="term" value="P:phosphorelay signal transduction system"/>
    <property type="evidence" value="ECO:0007669"/>
    <property type="project" value="UniProtKB-KW"/>
</dbReference>
<dbReference type="RefSeq" id="WP_027472110.1">
    <property type="nucleotide sequence ID" value="NZ_BAMD01000018.1"/>
</dbReference>
<dbReference type="Pfam" id="PF02518">
    <property type="entry name" value="HATPase_c"/>
    <property type="match status" value="1"/>
</dbReference>
<dbReference type="PRINTS" id="PR00344">
    <property type="entry name" value="BCTRLSENSOR"/>
</dbReference>
<evidence type="ECO:0000256" key="5">
    <source>
        <dbReference type="ARBA" id="ARBA00023012"/>
    </source>
</evidence>
<dbReference type="InterPro" id="IPR005467">
    <property type="entry name" value="His_kinase_dom"/>
</dbReference>
<keyword evidence="5" id="KW-0902">Two-component regulatory system</keyword>
<accession>W7XXI2</accession>
<comment type="caution">
    <text evidence="7">The sequence shown here is derived from an EMBL/GenBank/DDBJ whole genome shotgun (WGS) entry which is preliminary data.</text>
</comment>
<evidence type="ECO:0000256" key="3">
    <source>
        <dbReference type="ARBA" id="ARBA00022679"/>
    </source>
</evidence>
<evidence type="ECO:0000313" key="7">
    <source>
        <dbReference type="EMBL" id="GAF03145.1"/>
    </source>
</evidence>
<keyword evidence="4" id="KW-0418">Kinase</keyword>
<dbReference type="Gene3D" id="3.30.565.10">
    <property type="entry name" value="Histidine kinase-like ATPase, C-terminal domain"/>
    <property type="match status" value="1"/>
</dbReference>
<dbReference type="STRING" id="869213.GCA_000517085_02518"/>
<dbReference type="Proteomes" id="UP000019402">
    <property type="component" value="Unassembled WGS sequence"/>
</dbReference>